<sequence>MTTIKWGIIGCGNVTEVKSGPAFNLVPGSELVAVMRRDAEKAADYARRHGVKKWYNDARALLNDPEINAIYVATPPASHQQYALAALERGLPVYLEKPMALHAESASVIASVAESKGIKFAMAHYRRRLPSFSFIKSLLDQQAIGQVRMVQLQLWKQPTTAQEHNWRLQTALSGGGHFHDLAPHQLDILLYYFGMPSRYFGTGTSISGNVPDIVSGQMVLPGNILFNGCWNFASPANEVKDECIITGTTGSIHFSFFSNIEKVEVHNQDGAQVHQFQTPKHIQQPMIEAVVKYFQGTAENPCSAREGYKSMLLLDAFVK</sequence>
<feature type="domain" description="GFO/IDH/MocA-like oxidoreductase" evidence="3">
    <location>
        <begin position="135"/>
        <end position="252"/>
    </location>
</feature>
<dbReference type="PANTHER" id="PTHR43818:SF11">
    <property type="entry name" value="BCDNA.GH03377"/>
    <property type="match status" value="1"/>
</dbReference>
<dbReference type="Pfam" id="PF01408">
    <property type="entry name" value="GFO_IDH_MocA"/>
    <property type="match status" value="1"/>
</dbReference>
<dbReference type="EMBL" id="JBEXAC010000001">
    <property type="protein sequence ID" value="MET6997223.1"/>
    <property type="molecule type" value="Genomic_DNA"/>
</dbReference>
<dbReference type="Gene3D" id="3.40.50.720">
    <property type="entry name" value="NAD(P)-binding Rossmann-like Domain"/>
    <property type="match status" value="1"/>
</dbReference>
<dbReference type="SUPFAM" id="SSF51735">
    <property type="entry name" value="NAD(P)-binding Rossmann-fold domains"/>
    <property type="match status" value="1"/>
</dbReference>
<evidence type="ECO:0000313" key="5">
    <source>
        <dbReference type="Proteomes" id="UP001549749"/>
    </source>
</evidence>
<comment type="caution">
    <text evidence="4">The sequence shown here is derived from an EMBL/GenBank/DDBJ whole genome shotgun (WGS) entry which is preliminary data.</text>
</comment>
<dbReference type="Gene3D" id="3.30.360.10">
    <property type="entry name" value="Dihydrodipicolinate Reductase, domain 2"/>
    <property type="match status" value="1"/>
</dbReference>
<gene>
    <name evidence="4" type="ORF">ABR189_07570</name>
</gene>
<dbReference type="Proteomes" id="UP001549749">
    <property type="component" value="Unassembled WGS sequence"/>
</dbReference>
<proteinExistence type="predicted"/>
<feature type="domain" description="Gfo/Idh/MocA-like oxidoreductase N-terminal" evidence="2">
    <location>
        <begin position="4"/>
        <end position="123"/>
    </location>
</feature>
<evidence type="ECO:0000259" key="3">
    <source>
        <dbReference type="Pfam" id="PF22725"/>
    </source>
</evidence>
<reference evidence="4 5" key="1">
    <citation type="submission" date="2024-06" db="EMBL/GenBank/DDBJ databases">
        <title>Chitinophaga defluvii sp. nov., isolated from municipal sewage.</title>
        <authorList>
            <person name="Zhang L."/>
        </authorList>
    </citation>
    <scope>NUCLEOTIDE SEQUENCE [LARGE SCALE GENOMIC DNA]</scope>
    <source>
        <strain evidence="4 5">H8</strain>
    </source>
</reference>
<evidence type="ECO:0000256" key="1">
    <source>
        <dbReference type="ARBA" id="ARBA00023002"/>
    </source>
</evidence>
<dbReference type="InterPro" id="IPR036291">
    <property type="entry name" value="NAD(P)-bd_dom_sf"/>
</dbReference>
<evidence type="ECO:0000259" key="2">
    <source>
        <dbReference type="Pfam" id="PF01408"/>
    </source>
</evidence>
<accession>A0ABV2T2H1</accession>
<evidence type="ECO:0000313" key="4">
    <source>
        <dbReference type="EMBL" id="MET6997223.1"/>
    </source>
</evidence>
<organism evidence="4 5">
    <name type="scientific">Chitinophaga defluvii</name>
    <dbReference type="NCBI Taxonomy" id="3163343"/>
    <lineage>
        <taxon>Bacteria</taxon>
        <taxon>Pseudomonadati</taxon>
        <taxon>Bacteroidota</taxon>
        <taxon>Chitinophagia</taxon>
        <taxon>Chitinophagales</taxon>
        <taxon>Chitinophagaceae</taxon>
        <taxon>Chitinophaga</taxon>
    </lineage>
</organism>
<dbReference type="InterPro" id="IPR000683">
    <property type="entry name" value="Gfo/Idh/MocA-like_OxRdtase_N"/>
</dbReference>
<protein>
    <submittedName>
        <fullName evidence="4">Gfo/Idh/MocA family oxidoreductase</fullName>
    </submittedName>
</protein>
<dbReference type="RefSeq" id="WP_354659862.1">
    <property type="nucleotide sequence ID" value="NZ_JBEXAC010000001.1"/>
</dbReference>
<keyword evidence="1" id="KW-0560">Oxidoreductase</keyword>
<dbReference type="SUPFAM" id="SSF55347">
    <property type="entry name" value="Glyceraldehyde-3-phosphate dehydrogenase-like, C-terminal domain"/>
    <property type="match status" value="1"/>
</dbReference>
<name>A0ABV2T2H1_9BACT</name>
<dbReference type="PANTHER" id="PTHR43818">
    <property type="entry name" value="BCDNA.GH03377"/>
    <property type="match status" value="1"/>
</dbReference>
<dbReference type="Pfam" id="PF22725">
    <property type="entry name" value="GFO_IDH_MocA_C3"/>
    <property type="match status" value="1"/>
</dbReference>
<keyword evidence="5" id="KW-1185">Reference proteome</keyword>
<dbReference type="InterPro" id="IPR055170">
    <property type="entry name" value="GFO_IDH_MocA-like_dom"/>
</dbReference>
<dbReference type="InterPro" id="IPR050463">
    <property type="entry name" value="Gfo/Idh/MocA_oxidrdct_glycsds"/>
</dbReference>